<evidence type="ECO:0000256" key="1">
    <source>
        <dbReference type="SAM" id="MobiDB-lite"/>
    </source>
</evidence>
<organism evidence="2 3">
    <name type="scientific">Lobosporangium transversale</name>
    <dbReference type="NCBI Taxonomy" id="64571"/>
    <lineage>
        <taxon>Eukaryota</taxon>
        <taxon>Fungi</taxon>
        <taxon>Fungi incertae sedis</taxon>
        <taxon>Mucoromycota</taxon>
        <taxon>Mortierellomycotina</taxon>
        <taxon>Mortierellomycetes</taxon>
        <taxon>Mortierellales</taxon>
        <taxon>Mortierellaceae</taxon>
        <taxon>Lobosporangium</taxon>
    </lineage>
</organism>
<feature type="compositionally biased region" description="Basic and acidic residues" evidence="1">
    <location>
        <begin position="243"/>
        <end position="257"/>
    </location>
</feature>
<dbReference type="GeneID" id="33567214"/>
<gene>
    <name evidence="2" type="ORF">BCR41DRAFT_360468</name>
</gene>
<dbReference type="RefSeq" id="XP_021877796.1">
    <property type="nucleotide sequence ID" value="XM_022025370.1"/>
</dbReference>
<proteinExistence type="predicted"/>
<accession>A0A1Y2GCG8</accession>
<evidence type="ECO:0000313" key="2">
    <source>
        <dbReference type="EMBL" id="ORZ07000.1"/>
    </source>
</evidence>
<evidence type="ECO:0000313" key="3">
    <source>
        <dbReference type="Proteomes" id="UP000193648"/>
    </source>
</evidence>
<sequence length="303" mass="32877">MALPQEIVQKLEQMRICLSEPSEEDQDQDSVANLDNKLGQMFLNGSHPNGVAGSPGFRSRKEDLLQSLTQLSISTSTFTTPAPAPTPTPAPVFASTLTPVPATTATSTATTTRSLSTSPHTSHYKNSHILGYSSSRSSTASPSSSRPAPSTNPKGPICPFTLPGGIPCRSGTFPICATGHIAEFLATAMLSEDIPLFDNFLCAFRIYVRYCVATYNGGIHSSNSSRKSDRSHNNNDNSRSSRNSREARTSRRSDPYRRTQSVSSNKSYDSFATISCQGQKKSMELEQKKDKKMAGMMTEMELS</sequence>
<feature type="compositionally biased region" description="Low complexity" evidence="1">
    <location>
        <begin position="133"/>
        <end position="151"/>
    </location>
</feature>
<name>A0A1Y2GCG8_9FUNG</name>
<feature type="region of interest" description="Disordered" evidence="1">
    <location>
        <begin position="76"/>
        <end position="156"/>
    </location>
</feature>
<feature type="compositionally biased region" description="Basic and acidic residues" evidence="1">
    <location>
        <begin position="281"/>
        <end position="293"/>
    </location>
</feature>
<reference evidence="2 3" key="1">
    <citation type="submission" date="2016-07" db="EMBL/GenBank/DDBJ databases">
        <title>Pervasive Adenine N6-methylation of Active Genes in Fungi.</title>
        <authorList>
            <consortium name="DOE Joint Genome Institute"/>
            <person name="Mondo S.J."/>
            <person name="Dannebaum R.O."/>
            <person name="Kuo R.C."/>
            <person name="Labutti K."/>
            <person name="Haridas S."/>
            <person name="Kuo A."/>
            <person name="Salamov A."/>
            <person name="Ahrendt S.R."/>
            <person name="Lipzen A."/>
            <person name="Sullivan W."/>
            <person name="Andreopoulos W.B."/>
            <person name="Clum A."/>
            <person name="Lindquist E."/>
            <person name="Daum C."/>
            <person name="Ramamoorthy G.K."/>
            <person name="Gryganskyi A."/>
            <person name="Culley D."/>
            <person name="Magnuson J.K."/>
            <person name="James T.Y."/>
            <person name="O'Malley M.A."/>
            <person name="Stajich J.E."/>
            <person name="Spatafora J.W."/>
            <person name="Visel A."/>
            <person name="Grigoriev I.V."/>
        </authorList>
    </citation>
    <scope>NUCLEOTIDE SEQUENCE [LARGE SCALE GENOMIC DNA]</scope>
    <source>
        <strain evidence="2 3">NRRL 3116</strain>
    </source>
</reference>
<feature type="compositionally biased region" description="Low complexity" evidence="1">
    <location>
        <begin position="91"/>
        <end position="119"/>
    </location>
</feature>
<keyword evidence="3" id="KW-1185">Reference proteome</keyword>
<protein>
    <submittedName>
        <fullName evidence="2">Uncharacterized protein</fullName>
    </submittedName>
</protein>
<feature type="compositionally biased region" description="Polar residues" evidence="1">
    <location>
        <begin position="258"/>
        <end position="280"/>
    </location>
</feature>
<feature type="region of interest" description="Disordered" evidence="1">
    <location>
        <begin position="221"/>
        <end position="303"/>
    </location>
</feature>
<dbReference type="AlphaFoldDB" id="A0A1Y2GCG8"/>
<dbReference type="EMBL" id="MCFF01000043">
    <property type="protein sequence ID" value="ORZ07000.1"/>
    <property type="molecule type" value="Genomic_DNA"/>
</dbReference>
<dbReference type="InParanoid" id="A0A1Y2GCG8"/>
<comment type="caution">
    <text evidence="2">The sequence shown here is derived from an EMBL/GenBank/DDBJ whole genome shotgun (WGS) entry which is preliminary data.</text>
</comment>
<dbReference type="Proteomes" id="UP000193648">
    <property type="component" value="Unassembled WGS sequence"/>
</dbReference>